<reference evidence="2 3" key="1">
    <citation type="submission" date="2016-01" db="EMBL/GenBank/DDBJ databases">
        <title>Biosynthesis of antibiotic leucinostatins and their inhibition on Phytophthora in bio-control Purpureocillium lilacinum.</title>
        <authorList>
            <person name="Wang G."/>
            <person name="Liu Z."/>
            <person name="Lin R."/>
            <person name="Li E."/>
            <person name="Mao Z."/>
            <person name="Ling J."/>
            <person name="Yin W."/>
            <person name="Xie B."/>
        </authorList>
    </citation>
    <scope>NUCLEOTIDE SEQUENCE [LARGE SCALE GENOMIC DNA]</scope>
    <source>
        <strain evidence="2">PLBJ-1</strain>
    </source>
</reference>
<feature type="region of interest" description="Disordered" evidence="1">
    <location>
        <begin position="1"/>
        <end position="30"/>
    </location>
</feature>
<dbReference type="Proteomes" id="UP000078240">
    <property type="component" value="Unassembled WGS sequence"/>
</dbReference>
<accession>A0A179GJD8</accession>
<evidence type="ECO:0000313" key="3">
    <source>
        <dbReference type="Proteomes" id="UP000078240"/>
    </source>
</evidence>
<protein>
    <submittedName>
        <fullName evidence="2">Uncharacterized protein</fullName>
    </submittedName>
</protein>
<evidence type="ECO:0000313" key="2">
    <source>
        <dbReference type="EMBL" id="OAQ77540.1"/>
    </source>
</evidence>
<comment type="caution">
    <text evidence="2">The sequence shown here is derived from an EMBL/GenBank/DDBJ whole genome shotgun (WGS) entry which is preliminary data.</text>
</comment>
<sequence length="93" mass="10085">MHLEAWNGRVGPLASSSRSESIERSRHRHGVLIPAGPRRHECALGVSMPTPSMACVRVQTQRSSRCRSVAPPTSSGWLCSFSGCLAHEICTTL</sequence>
<organism evidence="2 3">
    <name type="scientific">Purpureocillium lilacinum</name>
    <name type="common">Paecilomyces lilacinus</name>
    <dbReference type="NCBI Taxonomy" id="33203"/>
    <lineage>
        <taxon>Eukaryota</taxon>
        <taxon>Fungi</taxon>
        <taxon>Dikarya</taxon>
        <taxon>Ascomycota</taxon>
        <taxon>Pezizomycotina</taxon>
        <taxon>Sordariomycetes</taxon>
        <taxon>Hypocreomycetidae</taxon>
        <taxon>Hypocreales</taxon>
        <taxon>Ophiocordycipitaceae</taxon>
        <taxon>Purpureocillium</taxon>
    </lineage>
</organism>
<evidence type="ECO:0000256" key="1">
    <source>
        <dbReference type="SAM" id="MobiDB-lite"/>
    </source>
</evidence>
<proteinExistence type="predicted"/>
<dbReference type="EMBL" id="LSBH01000006">
    <property type="protein sequence ID" value="OAQ77540.1"/>
    <property type="molecule type" value="Genomic_DNA"/>
</dbReference>
<gene>
    <name evidence="2" type="ORF">VFPBJ_08012</name>
</gene>
<dbReference type="AlphaFoldDB" id="A0A179GJD8"/>
<name>A0A179GJD8_PURLI</name>